<feature type="domain" description="BTB" evidence="2">
    <location>
        <begin position="60"/>
        <end position="175"/>
    </location>
</feature>
<organism evidence="3 4">
    <name type="scientific">Trametes pubescens</name>
    <name type="common">White-rot fungus</name>
    <dbReference type="NCBI Taxonomy" id="154538"/>
    <lineage>
        <taxon>Eukaryota</taxon>
        <taxon>Fungi</taxon>
        <taxon>Dikarya</taxon>
        <taxon>Basidiomycota</taxon>
        <taxon>Agaricomycotina</taxon>
        <taxon>Agaricomycetes</taxon>
        <taxon>Polyporales</taxon>
        <taxon>Polyporaceae</taxon>
        <taxon>Trametes</taxon>
    </lineage>
</organism>
<gene>
    <name evidence="3" type="ORF">TRAPUB_12371</name>
</gene>
<dbReference type="EMBL" id="MNAD01000687">
    <property type="protein sequence ID" value="OJT11087.1"/>
    <property type="molecule type" value="Genomic_DNA"/>
</dbReference>
<dbReference type="Pfam" id="PF00651">
    <property type="entry name" value="BTB"/>
    <property type="match status" value="1"/>
</dbReference>
<dbReference type="OrthoDB" id="2802798at2759"/>
<comment type="caution">
    <text evidence="3">The sequence shown here is derived from an EMBL/GenBank/DDBJ whole genome shotgun (WGS) entry which is preliminary data.</text>
</comment>
<dbReference type="STRING" id="154538.A0A1M2VU10"/>
<dbReference type="InterPro" id="IPR000210">
    <property type="entry name" value="BTB/POZ_dom"/>
</dbReference>
<feature type="compositionally biased region" description="Polar residues" evidence="1">
    <location>
        <begin position="1"/>
        <end position="11"/>
    </location>
</feature>
<dbReference type="SMART" id="SM00225">
    <property type="entry name" value="BTB"/>
    <property type="match status" value="1"/>
</dbReference>
<reference evidence="3 4" key="1">
    <citation type="submission" date="2016-10" db="EMBL/GenBank/DDBJ databases">
        <title>Genome sequence of the basidiomycete white-rot fungus Trametes pubescens.</title>
        <authorList>
            <person name="Makela M.R."/>
            <person name="Granchi Z."/>
            <person name="Peng M."/>
            <person name="De Vries R.P."/>
            <person name="Grigoriev I."/>
            <person name="Riley R."/>
            <person name="Hilden K."/>
        </authorList>
    </citation>
    <scope>NUCLEOTIDE SEQUENCE [LARGE SCALE GENOMIC DNA]</scope>
    <source>
        <strain evidence="3 4">FBCC735</strain>
    </source>
</reference>
<dbReference type="AlphaFoldDB" id="A0A1M2VU10"/>
<feature type="region of interest" description="Disordered" evidence="1">
    <location>
        <begin position="90"/>
        <end position="110"/>
    </location>
</feature>
<evidence type="ECO:0000313" key="4">
    <source>
        <dbReference type="Proteomes" id="UP000184267"/>
    </source>
</evidence>
<feature type="region of interest" description="Disordered" evidence="1">
    <location>
        <begin position="1"/>
        <end position="45"/>
    </location>
</feature>
<accession>A0A1M2VU10</accession>
<evidence type="ECO:0000313" key="3">
    <source>
        <dbReference type="EMBL" id="OJT11087.1"/>
    </source>
</evidence>
<dbReference type="Proteomes" id="UP000184267">
    <property type="component" value="Unassembled WGS sequence"/>
</dbReference>
<dbReference type="CDD" id="cd18186">
    <property type="entry name" value="BTB_POZ_ZBTB_KLHL-like"/>
    <property type="match status" value="1"/>
</dbReference>
<dbReference type="Gene3D" id="3.30.710.10">
    <property type="entry name" value="Potassium Channel Kv1.1, Chain A"/>
    <property type="match status" value="1"/>
</dbReference>
<dbReference type="SUPFAM" id="SSF54695">
    <property type="entry name" value="POZ domain"/>
    <property type="match status" value="1"/>
</dbReference>
<evidence type="ECO:0000259" key="2">
    <source>
        <dbReference type="SMART" id="SM00225"/>
    </source>
</evidence>
<keyword evidence="4" id="KW-1185">Reference proteome</keyword>
<proteinExistence type="predicted"/>
<evidence type="ECO:0000256" key="1">
    <source>
        <dbReference type="SAM" id="MobiDB-lite"/>
    </source>
</evidence>
<dbReference type="OMA" id="YHMLSAT"/>
<feature type="compositionally biased region" description="Low complexity" evidence="1">
    <location>
        <begin position="12"/>
        <end position="25"/>
    </location>
</feature>
<sequence>MARTKQVAQRGSRTSYKSSSASESSPTGPNKRPRTDQWDGADSEAGGARTLDEEFWFEDGSIILVAGNLEFRVFKSILAEYSPVFSDMFRLPQPPSPPSSSEDADEPADPCPVVHLSDAPEDLRHILRVTMPKSNTSPFTHKPSYHMLSATLRLGHKYQMYDLVTHGTTYLQKYFTADLAAWEDGLVYDDEPFKRVYAIGVVNLARLLAEPTLLPTALLTCCTLGANIAKGFTREDGTHESLSPHDLGLCFAARSRLAGRAVILAATVFSPPVSDGCARPQKCREALQTALANLKKPQTAEQLMDADIFSPDARDLGWGNTGQCAGCLEMVRRRDSERRFALWKLLPMIMGVEDVLDSDAWSEASDR</sequence>
<dbReference type="InterPro" id="IPR011333">
    <property type="entry name" value="SKP1/BTB/POZ_sf"/>
</dbReference>
<name>A0A1M2VU10_TRAPU</name>
<protein>
    <recommendedName>
        <fullName evidence="2">BTB domain-containing protein</fullName>
    </recommendedName>
</protein>